<feature type="domain" description="M23ase beta-sheet core" evidence="3">
    <location>
        <begin position="183"/>
        <end position="281"/>
    </location>
</feature>
<sequence length="289" mass="32177">MSFDNNNDNNNEKENKRSVYRFLDKQGFYLILLLCVSIVLVTAMWVSRQEEEYHLSEAPPENLEEDFSRVEITLVEEDTSTEEDSQEAAKIGDSNNIVVSEPVEKPTAEESDTQAAAVEEVTQPKQEPQLEVSPKRQPAAEKDNTPTTAAQDIIMIQPVIGKVGLPFAEDRLVYHETLEHWSIHSGMDIHGEEGAPVRAVLDGEVIEVVNDTIMGITISLQHEEDLITRYSNLSTDAMVKVGQKVTKGQVISGIGRTAANKTLEGPLLHFQVLKEGRAVDPQNYLPKIN</sequence>
<dbReference type="Gene3D" id="2.70.70.10">
    <property type="entry name" value="Glucose Permease (Domain IIA)"/>
    <property type="match status" value="1"/>
</dbReference>
<dbReference type="InterPro" id="IPR011055">
    <property type="entry name" value="Dup_hybrid_motif"/>
</dbReference>
<evidence type="ECO:0000256" key="2">
    <source>
        <dbReference type="SAM" id="Phobius"/>
    </source>
</evidence>
<dbReference type="EMBL" id="FOHU01000002">
    <property type="protein sequence ID" value="SES83613.1"/>
    <property type="molecule type" value="Genomic_DNA"/>
</dbReference>
<name>A0A1H9ZPL6_9FIRM</name>
<evidence type="ECO:0000313" key="4">
    <source>
        <dbReference type="EMBL" id="SES83613.1"/>
    </source>
</evidence>
<dbReference type="GO" id="GO:0004222">
    <property type="term" value="F:metalloendopeptidase activity"/>
    <property type="evidence" value="ECO:0007669"/>
    <property type="project" value="TreeGrafter"/>
</dbReference>
<accession>A0A1H9ZPL6</accession>
<evidence type="ECO:0000256" key="1">
    <source>
        <dbReference type="SAM" id="MobiDB-lite"/>
    </source>
</evidence>
<feature type="region of interest" description="Disordered" evidence="1">
    <location>
        <begin position="77"/>
        <end position="149"/>
    </location>
</feature>
<dbReference type="Proteomes" id="UP000199568">
    <property type="component" value="Unassembled WGS sequence"/>
</dbReference>
<dbReference type="CDD" id="cd12797">
    <property type="entry name" value="M23_peptidase"/>
    <property type="match status" value="1"/>
</dbReference>
<keyword evidence="2" id="KW-1133">Transmembrane helix</keyword>
<dbReference type="PANTHER" id="PTHR21666:SF270">
    <property type="entry name" value="MUREIN HYDROLASE ACTIVATOR ENVC"/>
    <property type="match status" value="1"/>
</dbReference>
<dbReference type="InterPro" id="IPR050570">
    <property type="entry name" value="Cell_wall_metabolism_enzyme"/>
</dbReference>
<dbReference type="SUPFAM" id="SSF51261">
    <property type="entry name" value="Duplicated hybrid motif"/>
    <property type="match status" value="1"/>
</dbReference>
<keyword evidence="4" id="KW-0378">Hydrolase</keyword>
<gene>
    <name evidence="4" type="ORF">SAMN05660297_00664</name>
</gene>
<protein>
    <submittedName>
        <fullName evidence="4">Murein DD-endopeptidase MepM and murein hydrolase activator NlpD, contain LysM domain</fullName>
    </submittedName>
</protein>
<dbReference type="InterPro" id="IPR016047">
    <property type="entry name" value="M23ase_b-sheet_dom"/>
</dbReference>
<dbReference type="STRING" id="426128.SAMN05660297_00664"/>
<dbReference type="AlphaFoldDB" id="A0A1H9ZPL6"/>
<dbReference type="RefSeq" id="WP_090439287.1">
    <property type="nucleotide sequence ID" value="NZ_FOHU01000002.1"/>
</dbReference>
<organism evidence="4 5">
    <name type="scientific">Natronincola peptidivorans</name>
    <dbReference type="NCBI Taxonomy" id="426128"/>
    <lineage>
        <taxon>Bacteria</taxon>
        <taxon>Bacillati</taxon>
        <taxon>Bacillota</taxon>
        <taxon>Clostridia</taxon>
        <taxon>Peptostreptococcales</taxon>
        <taxon>Natronincolaceae</taxon>
        <taxon>Natronincola</taxon>
    </lineage>
</organism>
<feature type="transmembrane region" description="Helical" evidence="2">
    <location>
        <begin position="27"/>
        <end position="46"/>
    </location>
</feature>
<dbReference type="OrthoDB" id="9801106at2"/>
<keyword evidence="2" id="KW-0812">Transmembrane</keyword>
<reference evidence="4 5" key="1">
    <citation type="submission" date="2016-10" db="EMBL/GenBank/DDBJ databases">
        <authorList>
            <person name="de Groot N.N."/>
        </authorList>
    </citation>
    <scope>NUCLEOTIDE SEQUENCE [LARGE SCALE GENOMIC DNA]</scope>
    <source>
        <strain evidence="4 5">DSM 18979</strain>
    </source>
</reference>
<proteinExistence type="predicted"/>
<keyword evidence="5" id="KW-1185">Reference proteome</keyword>
<evidence type="ECO:0000313" key="5">
    <source>
        <dbReference type="Proteomes" id="UP000199568"/>
    </source>
</evidence>
<keyword evidence="2" id="KW-0472">Membrane</keyword>
<evidence type="ECO:0000259" key="3">
    <source>
        <dbReference type="Pfam" id="PF01551"/>
    </source>
</evidence>
<feature type="compositionally biased region" description="Acidic residues" evidence="1">
    <location>
        <begin position="77"/>
        <end position="86"/>
    </location>
</feature>
<dbReference type="PANTHER" id="PTHR21666">
    <property type="entry name" value="PEPTIDASE-RELATED"/>
    <property type="match status" value="1"/>
</dbReference>
<dbReference type="Pfam" id="PF01551">
    <property type="entry name" value="Peptidase_M23"/>
    <property type="match status" value="1"/>
</dbReference>